<evidence type="ECO:0000256" key="1">
    <source>
        <dbReference type="SAM" id="MobiDB-lite"/>
    </source>
</evidence>
<dbReference type="GeneTree" id="ENSGT01030000234535"/>
<sequence>KRKGPVTPPSQLQKRPPPPKHKVSHLKRKLCPREAARTTLAELARTGREGAGQRSRTRGSSATEDPSDLILGSRLQALLAFYRFPPGDYLPKTEPLYQEKVRELGQPGLSRAPKMRSIRKRWTICTISLLLIFYKTKEIARTEEHQETQLIGMKGSVEKLVT</sequence>
<dbReference type="Proteomes" id="UP000008225">
    <property type="component" value="Chromosome 2"/>
</dbReference>
<dbReference type="AlphaFoldDB" id="A0A8I3WS65"/>
<dbReference type="Ensembl" id="ENSCJAT00000138927.1">
    <property type="protein sequence ID" value="ENSCJAP00000089761.1"/>
    <property type="gene ID" value="ENSCJAG00000009539.5"/>
</dbReference>
<evidence type="ECO:0000313" key="3">
    <source>
        <dbReference type="Proteomes" id="UP000008225"/>
    </source>
</evidence>
<evidence type="ECO:0000313" key="2">
    <source>
        <dbReference type="Ensembl" id="ENSCJAP00000089761.1"/>
    </source>
</evidence>
<keyword evidence="3" id="KW-1185">Reference proteome</keyword>
<gene>
    <name evidence="2" type="primary">ST8SIA4</name>
</gene>
<reference evidence="2" key="3">
    <citation type="submission" date="2025-09" db="UniProtKB">
        <authorList>
            <consortium name="Ensembl"/>
        </authorList>
    </citation>
    <scope>IDENTIFICATION</scope>
</reference>
<organism evidence="2 3">
    <name type="scientific">Callithrix jacchus</name>
    <name type="common">White-tufted-ear marmoset</name>
    <name type="synonym">Simia Jacchus</name>
    <dbReference type="NCBI Taxonomy" id="9483"/>
    <lineage>
        <taxon>Eukaryota</taxon>
        <taxon>Metazoa</taxon>
        <taxon>Chordata</taxon>
        <taxon>Craniata</taxon>
        <taxon>Vertebrata</taxon>
        <taxon>Euteleostomi</taxon>
        <taxon>Mammalia</taxon>
        <taxon>Eutheria</taxon>
        <taxon>Euarchontoglires</taxon>
        <taxon>Primates</taxon>
        <taxon>Haplorrhini</taxon>
        <taxon>Platyrrhini</taxon>
        <taxon>Cebidae</taxon>
        <taxon>Callitrichinae</taxon>
        <taxon>Callithrix</taxon>
        <taxon>Callithrix</taxon>
    </lineage>
</organism>
<accession>A0A8I3WS65</accession>
<proteinExistence type="predicted"/>
<reference evidence="2 3" key="1">
    <citation type="submission" date="2009-03" db="EMBL/GenBank/DDBJ databases">
        <authorList>
            <person name="Warren W."/>
            <person name="Ye L."/>
            <person name="Minx P."/>
            <person name="Worley K."/>
            <person name="Gibbs R."/>
            <person name="Wilson R.K."/>
        </authorList>
    </citation>
    <scope>NUCLEOTIDE SEQUENCE [LARGE SCALE GENOMIC DNA]</scope>
</reference>
<feature type="region of interest" description="Disordered" evidence="1">
    <location>
        <begin position="1"/>
        <end position="67"/>
    </location>
</feature>
<protein>
    <submittedName>
        <fullName evidence="2">ST8 alpha-N-acetyl-neuraminide alpha-2,8-sialyltransferase 4</fullName>
    </submittedName>
</protein>
<name>A0A8I3WS65_CALJA</name>
<feature type="compositionally biased region" description="Basic residues" evidence="1">
    <location>
        <begin position="17"/>
        <end position="30"/>
    </location>
</feature>
<reference evidence="2" key="2">
    <citation type="submission" date="2025-08" db="UniProtKB">
        <authorList>
            <consortium name="Ensembl"/>
        </authorList>
    </citation>
    <scope>IDENTIFICATION</scope>
</reference>